<evidence type="ECO:0008006" key="3">
    <source>
        <dbReference type="Google" id="ProtNLM"/>
    </source>
</evidence>
<accession>A0A1I2JEC4</accession>
<gene>
    <name evidence="1" type="ORF">SAMN04488541_10504</name>
</gene>
<name>A0A1I2JEC4_9BACT</name>
<evidence type="ECO:0000313" key="2">
    <source>
        <dbReference type="Proteomes" id="UP000199513"/>
    </source>
</evidence>
<evidence type="ECO:0000313" key="1">
    <source>
        <dbReference type="EMBL" id="SFF53185.1"/>
    </source>
</evidence>
<dbReference type="EMBL" id="FONY01000050">
    <property type="protein sequence ID" value="SFF53185.1"/>
    <property type="molecule type" value="Genomic_DNA"/>
</dbReference>
<dbReference type="OrthoDB" id="982259at2"/>
<keyword evidence="2" id="KW-1185">Reference proteome</keyword>
<protein>
    <recommendedName>
        <fullName evidence="3">SpoIIAA-like</fullName>
    </recommendedName>
</protein>
<dbReference type="AlphaFoldDB" id="A0A1I2JEC4"/>
<sequence length="133" mass="15244">MLHKSSFLQINSMPEINGVKIQWLADSEKMSEEDFKAEIEAEKKALEEVKPKNILADTLQMGFAIPPNLQEWHNGIIFPVFQGIGLQKLAILVSHDLFVQVSIEQLIDEEKSNTDLKTRYFDSEENAINWLKS</sequence>
<dbReference type="STRING" id="1003.SAMN04488541_10504"/>
<dbReference type="Proteomes" id="UP000199513">
    <property type="component" value="Unassembled WGS sequence"/>
</dbReference>
<dbReference type="RefSeq" id="WP_143091013.1">
    <property type="nucleotide sequence ID" value="NZ_FONY01000050.1"/>
</dbReference>
<reference evidence="1 2" key="1">
    <citation type="submission" date="2016-10" db="EMBL/GenBank/DDBJ databases">
        <authorList>
            <person name="de Groot N.N."/>
        </authorList>
    </citation>
    <scope>NUCLEOTIDE SEQUENCE [LARGE SCALE GENOMIC DNA]</scope>
    <source>
        <strain>GEY</strain>
        <strain evidence="2">DSM 9560</strain>
    </source>
</reference>
<organism evidence="1 2">
    <name type="scientific">Thermoflexibacter ruber</name>
    <dbReference type="NCBI Taxonomy" id="1003"/>
    <lineage>
        <taxon>Bacteria</taxon>
        <taxon>Pseudomonadati</taxon>
        <taxon>Bacteroidota</taxon>
        <taxon>Cytophagia</taxon>
        <taxon>Cytophagales</taxon>
        <taxon>Thermoflexibacteraceae</taxon>
        <taxon>Thermoflexibacter</taxon>
    </lineage>
</organism>
<proteinExistence type="predicted"/>